<dbReference type="RefSeq" id="WP_354548476.1">
    <property type="nucleotide sequence ID" value="NZ_JBEPSD010000001.1"/>
</dbReference>
<evidence type="ECO:0000256" key="1">
    <source>
        <dbReference type="ARBA" id="ARBA00004519"/>
    </source>
</evidence>
<dbReference type="InterPro" id="IPR058624">
    <property type="entry name" value="MdtA-like_HH"/>
</dbReference>
<dbReference type="InterPro" id="IPR058627">
    <property type="entry name" value="MdtA-like_C"/>
</dbReference>
<dbReference type="EMBL" id="JBEPSD010000001">
    <property type="protein sequence ID" value="MET4569279.1"/>
    <property type="molecule type" value="Genomic_DNA"/>
</dbReference>
<feature type="domain" description="Multidrug resistance protein MdtA-like beta-barrel" evidence="7">
    <location>
        <begin position="207"/>
        <end position="292"/>
    </location>
</feature>
<feature type="domain" description="Multidrug resistance protein MdtA-like C-terminal permuted SH3" evidence="8">
    <location>
        <begin position="299"/>
        <end position="361"/>
    </location>
</feature>
<dbReference type="PANTHER" id="PTHR30158:SF3">
    <property type="entry name" value="MULTIDRUG EFFLUX PUMP SUBUNIT ACRA-RELATED"/>
    <property type="match status" value="1"/>
</dbReference>
<evidence type="ECO:0000313" key="10">
    <source>
        <dbReference type="Proteomes" id="UP001549251"/>
    </source>
</evidence>
<dbReference type="NCBIfam" id="TIGR01730">
    <property type="entry name" value="RND_mfp"/>
    <property type="match status" value="1"/>
</dbReference>
<dbReference type="PROSITE" id="PS51257">
    <property type="entry name" value="PROKAR_LIPOPROTEIN"/>
    <property type="match status" value="1"/>
</dbReference>
<keyword evidence="4" id="KW-0732">Signal</keyword>
<dbReference type="PANTHER" id="PTHR30158">
    <property type="entry name" value="ACRA/E-RELATED COMPONENT OF DRUG EFFLUX TRANSPORTER"/>
    <property type="match status" value="1"/>
</dbReference>
<evidence type="ECO:0000313" key="9">
    <source>
        <dbReference type="EMBL" id="MET4569279.1"/>
    </source>
</evidence>
<protein>
    <submittedName>
        <fullName evidence="9">Membrane fusion protein (Multidrug efflux system)</fullName>
    </submittedName>
</protein>
<dbReference type="Proteomes" id="UP001549251">
    <property type="component" value="Unassembled WGS sequence"/>
</dbReference>
<dbReference type="Gene3D" id="2.40.30.170">
    <property type="match status" value="1"/>
</dbReference>
<evidence type="ECO:0000256" key="3">
    <source>
        <dbReference type="SAM" id="MobiDB-lite"/>
    </source>
</evidence>
<dbReference type="Pfam" id="PF25944">
    <property type="entry name" value="Beta-barrel_RND"/>
    <property type="match status" value="1"/>
</dbReference>
<dbReference type="InterPro" id="IPR058625">
    <property type="entry name" value="MdtA-like_BSH"/>
</dbReference>
<evidence type="ECO:0000259" key="8">
    <source>
        <dbReference type="Pfam" id="PF25967"/>
    </source>
</evidence>
<evidence type="ECO:0000256" key="2">
    <source>
        <dbReference type="ARBA" id="ARBA00009477"/>
    </source>
</evidence>
<reference evidence="9 10" key="1">
    <citation type="submission" date="2024-06" db="EMBL/GenBank/DDBJ databases">
        <title>Sorghum-associated microbial communities from plants grown in Nebraska, USA.</title>
        <authorList>
            <person name="Schachtman D."/>
        </authorList>
    </citation>
    <scope>NUCLEOTIDE SEQUENCE [LARGE SCALE GENOMIC DNA]</scope>
    <source>
        <strain evidence="9 10">1757</strain>
    </source>
</reference>
<dbReference type="Pfam" id="PF25876">
    <property type="entry name" value="HH_MFP_RND"/>
    <property type="match status" value="1"/>
</dbReference>
<dbReference type="Pfam" id="PF25917">
    <property type="entry name" value="BSH_RND"/>
    <property type="match status" value="1"/>
</dbReference>
<organism evidence="9 10">
    <name type="scientific">Rhodanobacter soli</name>
    <dbReference type="NCBI Taxonomy" id="590609"/>
    <lineage>
        <taxon>Bacteria</taxon>
        <taxon>Pseudomonadati</taxon>
        <taxon>Pseudomonadota</taxon>
        <taxon>Gammaproteobacteria</taxon>
        <taxon>Lysobacterales</taxon>
        <taxon>Rhodanobacteraceae</taxon>
        <taxon>Rhodanobacter</taxon>
    </lineage>
</organism>
<keyword evidence="10" id="KW-1185">Reference proteome</keyword>
<dbReference type="Gene3D" id="1.10.287.470">
    <property type="entry name" value="Helix hairpin bin"/>
    <property type="match status" value="1"/>
</dbReference>
<accession>A0ABV2PW59</accession>
<feature type="signal peptide" evidence="4">
    <location>
        <begin position="1"/>
        <end position="25"/>
    </location>
</feature>
<evidence type="ECO:0000259" key="6">
    <source>
        <dbReference type="Pfam" id="PF25917"/>
    </source>
</evidence>
<comment type="subcellular location">
    <subcellularLocation>
        <location evidence="1">Cell inner membrane</location>
        <topology evidence="1">Lipid-anchor</topology>
    </subcellularLocation>
</comment>
<sequence>MTPRLKRLAPFAIAASLLLSACAGKAPPQQDVAVPVTVVTLASAPVTLTRELPGRTTPFAVAEVRPQVSGIIRKRLFTEGGEVKEGQQLYQIDDASYRADNNSARASLARAQATLVTARLHAQRSADLVKVDAISKQDNDNAQAALRQAEADVKAAQAVVDGTGVTLGYARITAPISGRIGKSTVTQGALVNAGQASALATVQQLDPIYVDLTQSSSELLALRKGLASGALGSTEGLPVKILLEDGSEYSHEGKLAFSEVTVDPSTGSFALRVVVPNPDDVLLPGMYVRAVVGNGQRHNAILVPQQGIARDPKGNTSVMLVGKDGKVEVRPVQVSQTIGDKWLVDGGVAAGDRVIVEGLQKVRPGTPVQATEAGASTAQPAKGNTPVATTAEPAATAAGSH</sequence>
<comment type="caution">
    <text evidence="9">The sequence shown here is derived from an EMBL/GenBank/DDBJ whole genome shotgun (WGS) entry which is preliminary data.</text>
</comment>
<name>A0ABV2PW59_9GAMM</name>
<evidence type="ECO:0000259" key="7">
    <source>
        <dbReference type="Pfam" id="PF25944"/>
    </source>
</evidence>
<gene>
    <name evidence="9" type="ORF">ABIE04_001606</name>
</gene>
<dbReference type="InterPro" id="IPR058626">
    <property type="entry name" value="MdtA-like_b-barrel"/>
</dbReference>
<dbReference type="Gene3D" id="2.40.420.20">
    <property type="match status" value="1"/>
</dbReference>
<comment type="similarity">
    <text evidence="2">Belongs to the membrane fusion protein (MFP) (TC 8.A.1) family.</text>
</comment>
<feature type="chain" id="PRO_5046396592" evidence="4">
    <location>
        <begin position="26"/>
        <end position="401"/>
    </location>
</feature>
<feature type="domain" description="Multidrug resistance protein MdtA-like alpha-helical hairpin" evidence="5">
    <location>
        <begin position="102"/>
        <end position="169"/>
    </location>
</feature>
<feature type="region of interest" description="Disordered" evidence="3">
    <location>
        <begin position="366"/>
        <end position="401"/>
    </location>
</feature>
<feature type="domain" description="Multidrug resistance protein MdtA-like barrel-sandwich hybrid" evidence="6">
    <location>
        <begin position="61"/>
        <end position="203"/>
    </location>
</feature>
<evidence type="ECO:0000259" key="5">
    <source>
        <dbReference type="Pfam" id="PF25876"/>
    </source>
</evidence>
<dbReference type="Pfam" id="PF25967">
    <property type="entry name" value="RND-MFP_C"/>
    <property type="match status" value="1"/>
</dbReference>
<dbReference type="InterPro" id="IPR006143">
    <property type="entry name" value="RND_pump_MFP"/>
</dbReference>
<proteinExistence type="inferred from homology"/>
<dbReference type="SUPFAM" id="SSF111369">
    <property type="entry name" value="HlyD-like secretion proteins"/>
    <property type="match status" value="1"/>
</dbReference>
<dbReference type="Gene3D" id="2.40.50.100">
    <property type="match status" value="1"/>
</dbReference>
<feature type="compositionally biased region" description="Low complexity" evidence="3">
    <location>
        <begin position="385"/>
        <end position="401"/>
    </location>
</feature>
<evidence type="ECO:0000256" key="4">
    <source>
        <dbReference type="SAM" id="SignalP"/>
    </source>
</evidence>